<proteinExistence type="predicted"/>
<protein>
    <recommendedName>
        <fullName evidence="1">TniQ domain-containing protein</fullName>
    </recommendedName>
</protein>
<comment type="caution">
    <text evidence="2">The sequence shown here is derived from an EMBL/GenBank/DDBJ whole genome shotgun (WGS) entry which is preliminary data.</text>
</comment>
<dbReference type="EMBL" id="NTRR01000016">
    <property type="protein sequence ID" value="PFE15928.1"/>
    <property type="molecule type" value="Genomic_DNA"/>
</dbReference>
<evidence type="ECO:0000313" key="3">
    <source>
        <dbReference type="Proteomes" id="UP000220032"/>
    </source>
</evidence>
<reference evidence="2 3" key="1">
    <citation type="submission" date="2017-09" db="EMBL/GenBank/DDBJ databases">
        <title>Large-scale bioinformatics analysis of Bacillus genomes uncovers conserved roles of natural products in bacterial physiology.</title>
        <authorList>
            <consortium name="Agbiome Team Llc"/>
            <person name="Bleich R.M."/>
            <person name="Grubbs K.J."/>
            <person name="Santa Maria K.C."/>
            <person name="Allen S.E."/>
            <person name="Farag S."/>
            <person name="Shank E.A."/>
            <person name="Bowers A."/>
        </authorList>
    </citation>
    <scope>NUCLEOTIDE SEQUENCE [LARGE SCALE GENOMIC DNA]</scope>
    <source>
        <strain evidence="2 3">AFS022681</strain>
    </source>
</reference>
<evidence type="ECO:0000259" key="1">
    <source>
        <dbReference type="Pfam" id="PF06527"/>
    </source>
</evidence>
<gene>
    <name evidence="2" type="ORF">CN307_12720</name>
</gene>
<organism evidence="2 3">
    <name type="scientific">Bacillus cereus</name>
    <dbReference type="NCBI Taxonomy" id="1396"/>
    <lineage>
        <taxon>Bacteria</taxon>
        <taxon>Bacillati</taxon>
        <taxon>Bacillota</taxon>
        <taxon>Bacilli</taxon>
        <taxon>Bacillales</taxon>
        <taxon>Bacillaceae</taxon>
        <taxon>Bacillus</taxon>
        <taxon>Bacillus cereus group</taxon>
    </lineage>
</organism>
<accession>A0A2A9A434</accession>
<name>A0A2A9A434_BACCE</name>
<feature type="domain" description="TniQ" evidence="1">
    <location>
        <begin position="4"/>
        <end position="161"/>
    </location>
</feature>
<dbReference type="Pfam" id="PF06527">
    <property type="entry name" value="TniQ"/>
    <property type="match status" value="1"/>
</dbReference>
<sequence length="315" mass="37789">MLSYFPKIYEDELLYSIFARYHKRSGNISYKQTYRDLFYNIERLEIFELPCYIQPLYEQNRLFQDLTVDEWINDHTAYRYYSRTMPKDYKERLRKKMLKGSTDRFIMNIFGFGTLKDWRSDYLRYCQECQNEDYEQNGETYWRVAHQLPSVWFCLKHQSPLLDSKVGLKTFSISDFYAADYISCPINQVDSKREQSKVDRLKLGITKKTLELFSKHPTSNNSIERFEYYNDLLISCNYMPATRLDMINPLRSTLIYRDMEAFYGRELSSIILGNESIVDSIKWIEGFSKNSSIYIHAFHDLYVALKQSLTIYKKV</sequence>
<dbReference type="RefSeq" id="WP_098342606.1">
    <property type="nucleotide sequence ID" value="NZ_NTRR01000016.1"/>
</dbReference>
<evidence type="ECO:0000313" key="2">
    <source>
        <dbReference type="EMBL" id="PFE15928.1"/>
    </source>
</evidence>
<dbReference type="InterPro" id="IPR009492">
    <property type="entry name" value="TniQ"/>
</dbReference>
<dbReference type="AlphaFoldDB" id="A0A2A9A434"/>
<dbReference type="Proteomes" id="UP000220032">
    <property type="component" value="Unassembled WGS sequence"/>
</dbReference>